<keyword evidence="2" id="KW-1185">Reference proteome</keyword>
<dbReference type="AlphaFoldDB" id="A0A6G8FIK8"/>
<evidence type="ECO:0000313" key="2">
    <source>
        <dbReference type="Proteomes" id="UP000501387"/>
    </source>
</evidence>
<organism evidence="1 2">
    <name type="scientific">Leucobacter insecticola</name>
    <dbReference type="NCBI Taxonomy" id="2714934"/>
    <lineage>
        <taxon>Bacteria</taxon>
        <taxon>Bacillati</taxon>
        <taxon>Actinomycetota</taxon>
        <taxon>Actinomycetes</taxon>
        <taxon>Micrococcales</taxon>
        <taxon>Microbacteriaceae</taxon>
        <taxon>Leucobacter</taxon>
    </lineage>
</organism>
<dbReference type="RefSeq" id="WP_166322997.1">
    <property type="nucleotide sequence ID" value="NZ_CP049934.1"/>
</dbReference>
<protein>
    <submittedName>
        <fullName evidence="1">Uncharacterized protein</fullName>
    </submittedName>
</protein>
<sequence>MSVVEFSADSWQASSPGLLKGLGRRVEALSELASGLESLAGSDQISGQGADAMRDYILRVHVPIAQSLFLTVVTFQTAVGKYWDGYRGVDTDGGFRLVRDELSAHEAQLNEGIADLDRLSQDLKDIDADAAHLVSLGGAGSRAVTQTAGVLRGCWGFRRRCSRRGSRTRRLILGLTR</sequence>
<gene>
    <name evidence="1" type="ORF">G7067_06865</name>
</gene>
<dbReference type="KEGG" id="lins:G7067_06865"/>
<reference evidence="1 2" key="1">
    <citation type="submission" date="2020-03" db="EMBL/GenBank/DDBJ databases">
        <title>Leucobacter sp. nov., isolated from beetles.</title>
        <authorList>
            <person name="Hyun D.-W."/>
            <person name="Bae J.-W."/>
        </authorList>
    </citation>
    <scope>NUCLEOTIDE SEQUENCE [LARGE SCALE GENOMIC DNA]</scope>
    <source>
        <strain evidence="1 2">HDW9B</strain>
    </source>
</reference>
<accession>A0A6G8FIK8</accession>
<proteinExistence type="predicted"/>
<dbReference type="EMBL" id="CP049934">
    <property type="protein sequence ID" value="QIM16205.1"/>
    <property type="molecule type" value="Genomic_DNA"/>
</dbReference>
<dbReference type="Proteomes" id="UP000501387">
    <property type="component" value="Chromosome"/>
</dbReference>
<name>A0A6G8FIK8_9MICO</name>
<evidence type="ECO:0000313" key="1">
    <source>
        <dbReference type="EMBL" id="QIM16205.1"/>
    </source>
</evidence>